<keyword evidence="1" id="KW-0808">Transferase</keyword>
<keyword evidence="1" id="KW-0949">S-adenosyl-L-methionine</keyword>
<gene>
    <name evidence="3" type="ORF">C9374_007686</name>
</gene>
<evidence type="ECO:0000256" key="1">
    <source>
        <dbReference type="RuleBase" id="RU368012"/>
    </source>
</evidence>
<comment type="catalytic activity">
    <reaction evidence="1">
        <text>a 5'-end (N(7)-methyl 5'-triphosphoguanosine)-ribonucleoside in mRNA + S-adenosyl-L-methionine = a 5'-end (N(7)-methyl 5'-triphosphoguanosine)-(2'-O-methyl-ribonucleoside) in mRNA + S-adenosyl-L-homocysteine + H(+)</text>
        <dbReference type="Rhea" id="RHEA:67020"/>
        <dbReference type="Rhea" id="RHEA-COMP:17167"/>
        <dbReference type="Rhea" id="RHEA-COMP:17168"/>
        <dbReference type="ChEBI" id="CHEBI:15378"/>
        <dbReference type="ChEBI" id="CHEBI:57856"/>
        <dbReference type="ChEBI" id="CHEBI:59789"/>
        <dbReference type="ChEBI" id="CHEBI:156461"/>
        <dbReference type="ChEBI" id="CHEBI:167609"/>
        <dbReference type="EC" id="2.1.1.57"/>
    </reaction>
</comment>
<comment type="caution">
    <text evidence="3">The sequence shown here is derived from an EMBL/GenBank/DDBJ whole genome shotgun (WGS) entry which is preliminary data.</text>
</comment>
<dbReference type="GO" id="GO:0005737">
    <property type="term" value="C:cytoplasm"/>
    <property type="evidence" value="ECO:0007669"/>
    <property type="project" value="TreeGrafter"/>
</dbReference>
<keyword evidence="1" id="KW-0489">Methyltransferase</keyword>
<dbReference type="Proteomes" id="UP000816034">
    <property type="component" value="Unassembled WGS sequence"/>
</dbReference>
<proteinExistence type="predicted"/>
<evidence type="ECO:0000256" key="2">
    <source>
        <dbReference type="SAM" id="MobiDB-lite"/>
    </source>
</evidence>
<keyword evidence="4" id="KW-1185">Reference proteome</keyword>
<dbReference type="GO" id="GO:0006370">
    <property type="term" value="P:7-methylguanosine mRNA capping"/>
    <property type="evidence" value="ECO:0007669"/>
    <property type="project" value="UniProtKB-UniRule"/>
</dbReference>
<dbReference type="EMBL" id="PYSW02000030">
    <property type="protein sequence ID" value="KAG2379048.1"/>
    <property type="molecule type" value="Genomic_DNA"/>
</dbReference>
<evidence type="ECO:0000313" key="4">
    <source>
        <dbReference type="Proteomes" id="UP000816034"/>
    </source>
</evidence>
<dbReference type="PANTHER" id="PTHR16121:SF0">
    <property type="entry name" value="CAP-SPECIFIC MRNA (NUCLEOSIDE-2'-O-)-METHYLTRANSFERASE 1"/>
    <property type="match status" value="1"/>
</dbReference>
<keyword evidence="1" id="KW-0539">Nucleus</keyword>
<comment type="function">
    <text evidence="1">S-adenosyl-L-methionine-dependent methyltransferase that mediates RNA cap1 2'-O-ribose methylation to the 5'-cap structure of RNAs. Methylates the ribose of the first nucleotide of a m(7)GpppG-capped mRNA to produce m(7)GpppNmp (cap1).</text>
</comment>
<dbReference type="RefSeq" id="XP_044546310.1">
    <property type="nucleotide sequence ID" value="XM_044697678.1"/>
</dbReference>
<dbReference type="EC" id="2.1.1.57" evidence="1"/>
<dbReference type="GeneID" id="68100140"/>
<dbReference type="GO" id="GO:0004483">
    <property type="term" value="F:methyltransferase cap1 activity"/>
    <property type="evidence" value="ECO:0007669"/>
    <property type="project" value="UniProtKB-UniRule"/>
</dbReference>
<sequence length="154" mass="17948">MIVKPLSSRPANSERYIICKGLRRRQPNIVNYLFDANIKLANRDTIKSLVDCETMEKDEAFANYLRETNSIIAKSQMNSLQRIKNAIEDKYLEISETQNRLRDSCLQEWRLPNPQSTPKAKSDKNKRKRNDQDSILGHLNIKNQIPITNTKLLF</sequence>
<keyword evidence="1" id="KW-0507">mRNA processing</keyword>
<dbReference type="InterPro" id="IPR050851">
    <property type="entry name" value="mRNA_Cap_2O-Ribose_MeTrfase"/>
</dbReference>
<comment type="subcellular location">
    <subcellularLocation>
        <location evidence="1">Nucleus</location>
    </subcellularLocation>
</comment>
<dbReference type="GO" id="GO:0032259">
    <property type="term" value="P:methylation"/>
    <property type="evidence" value="ECO:0007669"/>
    <property type="project" value="UniProtKB-KW"/>
</dbReference>
<keyword evidence="1" id="KW-0506">mRNA capping</keyword>
<organism evidence="3 4">
    <name type="scientific">Naegleria lovaniensis</name>
    <name type="common">Amoeba</name>
    <dbReference type="NCBI Taxonomy" id="51637"/>
    <lineage>
        <taxon>Eukaryota</taxon>
        <taxon>Discoba</taxon>
        <taxon>Heterolobosea</taxon>
        <taxon>Tetramitia</taxon>
        <taxon>Eutetramitia</taxon>
        <taxon>Vahlkampfiidae</taxon>
        <taxon>Naegleria</taxon>
    </lineage>
</organism>
<accession>A0AA88KIM5</accession>
<name>A0AA88KIM5_NAELO</name>
<protein>
    <recommendedName>
        <fullName evidence="1">Cap-specific mRNA (nucleoside-2'-O-)-methyltransferase 1</fullName>
        <ecNumber evidence="1">2.1.1.57</ecNumber>
    </recommendedName>
    <alternativeName>
        <fullName evidence="1">Cap1 2'O-ribose methyltransferase 1</fullName>
    </alternativeName>
</protein>
<dbReference type="GO" id="GO:0005634">
    <property type="term" value="C:nucleus"/>
    <property type="evidence" value="ECO:0007669"/>
    <property type="project" value="UniProtKB-SubCell"/>
</dbReference>
<dbReference type="GO" id="GO:0003676">
    <property type="term" value="F:nucleic acid binding"/>
    <property type="evidence" value="ECO:0007669"/>
    <property type="project" value="UniProtKB-UniRule"/>
</dbReference>
<reference evidence="3 4" key="1">
    <citation type="journal article" date="2018" name="BMC Genomics">
        <title>The genome of Naegleria lovaniensis, the basis for a comparative approach to unravel pathogenicity factors of the human pathogenic amoeba N. fowleri.</title>
        <authorList>
            <person name="Liechti N."/>
            <person name="Schurch N."/>
            <person name="Bruggmann R."/>
            <person name="Wittwer M."/>
        </authorList>
    </citation>
    <scope>NUCLEOTIDE SEQUENCE [LARGE SCALE GENOMIC DNA]</scope>
    <source>
        <strain evidence="3 4">ATCC 30569</strain>
    </source>
</reference>
<dbReference type="AlphaFoldDB" id="A0AA88KIM5"/>
<feature type="region of interest" description="Disordered" evidence="2">
    <location>
        <begin position="109"/>
        <end position="135"/>
    </location>
</feature>
<dbReference type="GO" id="GO:0016556">
    <property type="term" value="P:mRNA modification"/>
    <property type="evidence" value="ECO:0007669"/>
    <property type="project" value="UniProtKB-UniRule"/>
</dbReference>
<evidence type="ECO:0000313" key="3">
    <source>
        <dbReference type="EMBL" id="KAG2379048.1"/>
    </source>
</evidence>
<dbReference type="PANTHER" id="PTHR16121">
    <property type="entry name" value="CAP-SPECIFIC MRNA (NUCLEOSIDE-2'-O-)-METHYLTRANSFERASE 1-RELATED"/>
    <property type="match status" value="1"/>
</dbReference>
<dbReference type="Gene3D" id="3.40.50.12760">
    <property type="match status" value="1"/>
</dbReference>